<feature type="domain" description="Amidohydrolase 3" evidence="1">
    <location>
        <begin position="56"/>
        <end position="557"/>
    </location>
</feature>
<dbReference type="Gene3D" id="2.30.40.10">
    <property type="entry name" value="Urease, subunit C, domain 1"/>
    <property type="match status" value="1"/>
</dbReference>
<dbReference type="Pfam" id="PF07969">
    <property type="entry name" value="Amidohydro_3"/>
    <property type="match status" value="1"/>
</dbReference>
<dbReference type="SUPFAM" id="SSF51338">
    <property type="entry name" value="Composite domain of metallo-dependent hydrolases"/>
    <property type="match status" value="1"/>
</dbReference>
<dbReference type="CDD" id="cd01300">
    <property type="entry name" value="YtcJ_like"/>
    <property type="match status" value="1"/>
</dbReference>
<dbReference type="InterPro" id="IPR032466">
    <property type="entry name" value="Metal_Hydrolase"/>
</dbReference>
<name>A0A381NVW2_9ZZZZ</name>
<gene>
    <name evidence="2" type="ORF">METZ01_LOCUS11609</name>
</gene>
<dbReference type="SUPFAM" id="SSF51556">
    <property type="entry name" value="Metallo-dependent hydrolases"/>
    <property type="match status" value="1"/>
</dbReference>
<dbReference type="EMBL" id="UINC01000639">
    <property type="protein sequence ID" value="SUZ58755.1"/>
    <property type="molecule type" value="Genomic_DNA"/>
</dbReference>
<organism evidence="2">
    <name type="scientific">marine metagenome</name>
    <dbReference type="NCBI Taxonomy" id="408172"/>
    <lineage>
        <taxon>unclassified sequences</taxon>
        <taxon>metagenomes</taxon>
        <taxon>ecological metagenomes</taxon>
    </lineage>
</organism>
<reference evidence="2" key="1">
    <citation type="submission" date="2018-05" db="EMBL/GenBank/DDBJ databases">
        <authorList>
            <person name="Lanie J.A."/>
            <person name="Ng W.-L."/>
            <person name="Kazmierczak K.M."/>
            <person name="Andrzejewski T.M."/>
            <person name="Davidsen T.M."/>
            <person name="Wayne K.J."/>
            <person name="Tettelin H."/>
            <person name="Glass J.I."/>
            <person name="Rusch D."/>
            <person name="Podicherti R."/>
            <person name="Tsui H.-C.T."/>
            <person name="Winkler M.E."/>
        </authorList>
    </citation>
    <scope>NUCLEOTIDE SEQUENCE</scope>
</reference>
<dbReference type="InterPro" id="IPR033932">
    <property type="entry name" value="YtcJ-like"/>
</dbReference>
<evidence type="ECO:0000313" key="2">
    <source>
        <dbReference type="EMBL" id="SUZ58755.1"/>
    </source>
</evidence>
<dbReference type="PANTHER" id="PTHR22642:SF2">
    <property type="entry name" value="PROTEIN LONG AFTER FAR-RED 3"/>
    <property type="match status" value="1"/>
</dbReference>
<dbReference type="InterPro" id="IPR013108">
    <property type="entry name" value="Amidohydro_3"/>
</dbReference>
<dbReference type="Gene3D" id="3.10.310.70">
    <property type="match status" value="1"/>
</dbReference>
<dbReference type="AlphaFoldDB" id="A0A381NVW2"/>
<proteinExistence type="predicted"/>
<dbReference type="GO" id="GO:0016810">
    <property type="term" value="F:hydrolase activity, acting on carbon-nitrogen (but not peptide) bonds"/>
    <property type="evidence" value="ECO:0007669"/>
    <property type="project" value="InterPro"/>
</dbReference>
<evidence type="ECO:0000259" key="1">
    <source>
        <dbReference type="Pfam" id="PF07969"/>
    </source>
</evidence>
<sequence length="562" mass="61937">VRPQDSDKADIILHGGKVLTVSDDDSIEQAVAIKSESVQAVGRDQDVLALAGPNTKTVDLGGRTVIPGIIDIHAHMDREGLKRIYPSLEGATSTPEILALIEQQVAQKRPGEWVTTMPVGDPPNYADMPESLKEGRFPNRWDLDKVSANNPVYIRGAWTPWNVPPSVAIANSLALQLAGIDRNTRSPDSSVIIERDETGEPTGILLDTGRFPTVEFTLMKVVPRFTHQQRVGALKESMRLYNAVGTTGTYEGHGVAPEVMRAYKEVWDAREMTVRARLVLSPAWKSVAGAAQEMERWSYLASGKGFGDAMLRISGYYIHYRGSRYTARARTAELPFTGWAGFAQSYNSPATFRRLVKLAAKHNLRVNTIVADCLPEVLEAFQDVHKEIPIDDQRWMIGHVVETSAEQLKAIRELGLIVETIPLTHLWLRGQQYVGKPEVAGQAVAHRDYLDQGVHFGLGTDNKPYSPFPTIWAAVDRQERTTNEVLGPSQILTRMEALKAITMGGAYFSFEEDRRGSLETGKLADLAVLSDDYLTVPGDEISGLHSVLTMVGGHEVYSTGTL</sequence>
<feature type="non-terminal residue" evidence="2">
    <location>
        <position position="1"/>
    </location>
</feature>
<dbReference type="PANTHER" id="PTHR22642">
    <property type="entry name" value="IMIDAZOLONEPROPIONASE"/>
    <property type="match status" value="1"/>
</dbReference>
<dbReference type="InterPro" id="IPR011059">
    <property type="entry name" value="Metal-dep_hydrolase_composite"/>
</dbReference>
<protein>
    <recommendedName>
        <fullName evidence="1">Amidohydrolase 3 domain-containing protein</fullName>
    </recommendedName>
</protein>
<dbReference type="Gene3D" id="3.20.20.140">
    <property type="entry name" value="Metal-dependent hydrolases"/>
    <property type="match status" value="1"/>
</dbReference>
<accession>A0A381NVW2</accession>